<dbReference type="AlphaFoldDB" id="A0A5P2DTH5"/>
<keyword evidence="1" id="KW-0472">Membrane</keyword>
<protein>
    <submittedName>
        <fullName evidence="2">Uncharacterized protein</fullName>
    </submittedName>
</protein>
<keyword evidence="1" id="KW-1133">Transmembrane helix</keyword>
<dbReference type="RefSeq" id="WP_150261440.1">
    <property type="nucleotide sequence ID" value="NZ_CP029189.1"/>
</dbReference>
<feature type="transmembrane region" description="Helical" evidence="1">
    <location>
        <begin position="38"/>
        <end position="55"/>
    </location>
</feature>
<proteinExistence type="predicted"/>
<sequence length="174" mass="17859">MKSPAGARIHLMITFVLVTCGAVAGGCLGLLVSGRLMAVVFAAVAGVGAGLGSFFSRRQVLALFEPDPGADSGADPGALPADGYAEGLADAALVCIATYQAAVFPLTPDGVSEAERKARRTMAYRISAYEGLPYPVQTSAAAALEAIDLGADPKLAETAMKALCLSIYDHRRGR</sequence>
<dbReference type="PROSITE" id="PS51257">
    <property type="entry name" value="PROKAR_LIPOPROTEIN"/>
    <property type="match status" value="1"/>
</dbReference>
<accession>A0A5P2DTH5</accession>
<evidence type="ECO:0000313" key="3">
    <source>
        <dbReference type="Proteomes" id="UP000324101"/>
    </source>
</evidence>
<keyword evidence="1" id="KW-0812">Transmembrane</keyword>
<feature type="transmembrane region" description="Helical" evidence="1">
    <location>
        <begin position="12"/>
        <end position="32"/>
    </location>
</feature>
<dbReference type="OrthoDB" id="4335825at2"/>
<evidence type="ECO:0000313" key="2">
    <source>
        <dbReference type="EMBL" id="QES58505.1"/>
    </source>
</evidence>
<dbReference type="Proteomes" id="UP000324101">
    <property type="component" value="Chromosome"/>
</dbReference>
<dbReference type="EMBL" id="CP029189">
    <property type="protein sequence ID" value="QES58505.1"/>
    <property type="molecule type" value="Genomic_DNA"/>
</dbReference>
<name>A0A5P2DTH5_STRVZ</name>
<evidence type="ECO:0000256" key="1">
    <source>
        <dbReference type="SAM" id="Phobius"/>
    </source>
</evidence>
<gene>
    <name evidence="2" type="ORF">DEJ51_33885</name>
</gene>
<organism evidence="2 3">
    <name type="scientific">Streptomyces venezuelae</name>
    <dbReference type="NCBI Taxonomy" id="54571"/>
    <lineage>
        <taxon>Bacteria</taxon>
        <taxon>Bacillati</taxon>
        <taxon>Actinomycetota</taxon>
        <taxon>Actinomycetes</taxon>
        <taxon>Kitasatosporales</taxon>
        <taxon>Streptomycetaceae</taxon>
        <taxon>Streptomyces</taxon>
    </lineage>
</organism>
<reference evidence="2 3" key="1">
    <citation type="submission" date="2018-05" db="EMBL/GenBank/DDBJ databases">
        <title>Streptomyces venezuelae.</title>
        <authorList>
            <person name="Kim W."/>
            <person name="Lee N."/>
            <person name="Cho B.-K."/>
        </authorList>
    </citation>
    <scope>NUCLEOTIDE SEQUENCE [LARGE SCALE GENOMIC DNA]</scope>
    <source>
        <strain evidence="2 3">ATCC 21018</strain>
    </source>
</reference>